<dbReference type="InterPro" id="IPR039425">
    <property type="entry name" value="RNA_pol_sigma-70-like"/>
</dbReference>
<dbReference type="EMBL" id="JBHTOH010000089">
    <property type="protein sequence ID" value="MFD1411895.1"/>
    <property type="molecule type" value="Genomic_DNA"/>
</dbReference>
<dbReference type="InterPro" id="IPR007627">
    <property type="entry name" value="RNA_pol_sigma70_r2"/>
</dbReference>
<keyword evidence="2" id="KW-0805">Transcription regulation</keyword>
<dbReference type="Pfam" id="PF04542">
    <property type="entry name" value="Sigma70_r2"/>
    <property type="match status" value="1"/>
</dbReference>
<dbReference type="InterPro" id="IPR036388">
    <property type="entry name" value="WH-like_DNA-bd_sf"/>
</dbReference>
<evidence type="ECO:0000313" key="8">
    <source>
        <dbReference type="EMBL" id="MFD1411895.1"/>
    </source>
</evidence>
<dbReference type="InterPro" id="IPR013324">
    <property type="entry name" value="RNA_pol_sigma_r3/r4-like"/>
</dbReference>
<dbReference type="Pfam" id="PF08281">
    <property type="entry name" value="Sigma70_r4_2"/>
    <property type="match status" value="1"/>
</dbReference>
<dbReference type="Gene3D" id="1.10.1740.10">
    <property type="match status" value="1"/>
</dbReference>
<evidence type="ECO:0000259" key="6">
    <source>
        <dbReference type="Pfam" id="PF04542"/>
    </source>
</evidence>
<gene>
    <name evidence="8" type="ORF">ACFQ4R_09895</name>
</gene>
<sequence length="175" mass="20331">MDNEELLAQLRAHDEAGLDALIDQYGDLIRQVIWRYLRGGYERGYTQDIENRCYYKIWAKIDTYDSNKGNFEAWIGTIAKNQALDYKKGLKGTFQDLDLAADYLAADEPEPEIDWQPYLQQLTGQQLTVFKFFFVEGLYPMEIAQQLKMKPTAVYKNLSLARQKIQKGGQQAWQS</sequence>
<comment type="similarity">
    <text evidence="1">Belongs to the sigma-70 factor family. ECF subfamily.</text>
</comment>
<accession>A0ABW4BQY7</accession>
<reference evidence="9" key="1">
    <citation type="journal article" date="2019" name="Int. J. Syst. Evol. Microbiol.">
        <title>The Global Catalogue of Microorganisms (GCM) 10K type strain sequencing project: providing services to taxonomists for standard genome sequencing and annotation.</title>
        <authorList>
            <consortium name="The Broad Institute Genomics Platform"/>
            <consortium name="The Broad Institute Genome Sequencing Center for Infectious Disease"/>
            <person name="Wu L."/>
            <person name="Ma J."/>
        </authorList>
    </citation>
    <scope>NUCLEOTIDE SEQUENCE [LARGE SCALE GENOMIC DNA]</scope>
    <source>
        <strain evidence="9">CCM 8937</strain>
    </source>
</reference>
<dbReference type="InterPro" id="IPR013325">
    <property type="entry name" value="RNA_pol_sigma_r2"/>
</dbReference>
<evidence type="ECO:0000256" key="2">
    <source>
        <dbReference type="ARBA" id="ARBA00023015"/>
    </source>
</evidence>
<evidence type="ECO:0000313" key="9">
    <source>
        <dbReference type="Proteomes" id="UP001597191"/>
    </source>
</evidence>
<evidence type="ECO:0000259" key="7">
    <source>
        <dbReference type="Pfam" id="PF08281"/>
    </source>
</evidence>
<dbReference type="PANTHER" id="PTHR43133">
    <property type="entry name" value="RNA POLYMERASE ECF-TYPE SIGMA FACTO"/>
    <property type="match status" value="1"/>
</dbReference>
<evidence type="ECO:0000256" key="4">
    <source>
        <dbReference type="ARBA" id="ARBA00023125"/>
    </source>
</evidence>
<proteinExistence type="inferred from homology"/>
<dbReference type="RefSeq" id="WP_125649644.1">
    <property type="nucleotide sequence ID" value="NZ_JBHTOH010000089.1"/>
</dbReference>
<protein>
    <submittedName>
        <fullName evidence="8">RNA polymerase sigma factor</fullName>
    </submittedName>
</protein>
<evidence type="ECO:0000256" key="1">
    <source>
        <dbReference type="ARBA" id="ARBA00010641"/>
    </source>
</evidence>
<feature type="domain" description="RNA polymerase sigma-70 region 2" evidence="6">
    <location>
        <begin position="21"/>
        <end position="88"/>
    </location>
</feature>
<keyword evidence="9" id="KW-1185">Reference proteome</keyword>
<dbReference type="NCBIfam" id="TIGR02937">
    <property type="entry name" value="sigma70-ECF"/>
    <property type="match status" value="1"/>
</dbReference>
<dbReference type="SUPFAM" id="SSF88659">
    <property type="entry name" value="Sigma3 and sigma4 domains of RNA polymerase sigma factors"/>
    <property type="match status" value="1"/>
</dbReference>
<evidence type="ECO:0000256" key="5">
    <source>
        <dbReference type="ARBA" id="ARBA00023163"/>
    </source>
</evidence>
<keyword evidence="4" id="KW-0238">DNA-binding</keyword>
<name>A0ABW4BQY7_9LACO</name>
<evidence type="ECO:0000256" key="3">
    <source>
        <dbReference type="ARBA" id="ARBA00023082"/>
    </source>
</evidence>
<dbReference type="PANTHER" id="PTHR43133:SF8">
    <property type="entry name" value="RNA POLYMERASE SIGMA FACTOR HI_1459-RELATED"/>
    <property type="match status" value="1"/>
</dbReference>
<comment type="caution">
    <text evidence="8">The sequence shown here is derived from an EMBL/GenBank/DDBJ whole genome shotgun (WGS) entry which is preliminary data.</text>
</comment>
<dbReference type="SUPFAM" id="SSF88946">
    <property type="entry name" value="Sigma2 domain of RNA polymerase sigma factors"/>
    <property type="match status" value="1"/>
</dbReference>
<keyword evidence="5" id="KW-0804">Transcription</keyword>
<feature type="domain" description="RNA polymerase sigma factor 70 region 4 type 2" evidence="7">
    <location>
        <begin position="119"/>
        <end position="165"/>
    </location>
</feature>
<dbReference type="Proteomes" id="UP001597191">
    <property type="component" value="Unassembled WGS sequence"/>
</dbReference>
<keyword evidence="3" id="KW-0731">Sigma factor</keyword>
<organism evidence="8 9">
    <name type="scientific">Lapidilactobacillus gannanensis</name>
    <dbReference type="NCBI Taxonomy" id="2486002"/>
    <lineage>
        <taxon>Bacteria</taxon>
        <taxon>Bacillati</taxon>
        <taxon>Bacillota</taxon>
        <taxon>Bacilli</taxon>
        <taxon>Lactobacillales</taxon>
        <taxon>Lactobacillaceae</taxon>
        <taxon>Lapidilactobacillus</taxon>
    </lineage>
</organism>
<dbReference type="InterPro" id="IPR014284">
    <property type="entry name" value="RNA_pol_sigma-70_dom"/>
</dbReference>
<dbReference type="InterPro" id="IPR013249">
    <property type="entry name" value="RNA_pol_sigma70_r4_t2"/>
</dbReference>
<dbReference type="Gene3D" id="1.10.10.10">
    <property type="entry name" value="Winged helix-like DNA-binding domain superfamily/Winged helix DNA-binding domain"/>
    <property type="match status" value="1"/>
</dbReference>